<dbReference type="GO" id="GO:0004497">
    <property type="term" value="F:monooxygenase activity"/>
    <property type="evidence" value="ECO:0007669"/>
    <property type="project" value="UniProtKB-KW"/>
</dbReference>
<comment type="similarity">
    <text evidence="2 7">Belongs to the cytochrome P450 family.</text>
</comment>
<dbReference type="InterPro" id="IPR002401">
    <property type="entry name" value="Cyt_P450_E_grp-I"/>
</dbReference>
<proteinExistence type="inferred from homology"/>
<dbReference type="InterPro" id="IPR017972">
    <property type="entry name" value="Cyt_P450_CS"/>
</dbReference>
<sequence>MAFSVTTQIWSSIAELSLSSLIIGTFVVLIGSTVAPAVYDAYFGPLSKFAGPKLRAMSSIPQAVSIFRGREHEDYVTLHKKYGKVVRVAPNELSFVGGATVWKDVLGFKKSGTSNFPKCPRFYGGQLLERPNSFLANADDAEHSKLRRVVSHAFADRSLHDVEHRLLHWARNFKRRLDGMQAGHDSIDMVKLYNCGTFDVMGDLAFNEDLGMLADGNESEWVTNIFKGIKQSSYVRGVKDLHDSLWYFIDNVVMKMPEARREVGKTLEFTNERLEKRLNNPPARPDLWSQIIAKGIGEQALDRAEHQGLAFFFMVAGTETTASALSAITFFLLCNPNYTKQLQEELRSTFSTFEDLSFSKLGRLKYLNAVIQEGLRMYPPVPIALPRRTPAEGAQVDGQYIPGNVVCSIPHYSTYRSPEHFAEPNEFRPERWLGDPKYTDDNLDAVEPFHVGPRNCVGKNLAWHEMRLFLATAYTFFDLTVTEDSRDWLAQNQVFTVWQKPPLWCRVNSASVV</sequence>
<dbReference type="RefSeq" id="XP_033463437.1">
    <property type="nucleotide sequence ID" value="XM_033600839.1"/>
</dbReference>
<accession>A0A6J3MEG3</accession>
<dbReference type="GO" id="GO:0016705">
    <property type="term" value="F:oxidoreductase activity, acting on paired donors, with incorporation or reduction of molecular oxygen"/>
    <property type="evidence" value="ECO:0007669"/>
    <property type="project" value="InterPro"/>
</dbReference>
<evidence type="ECO:0000256" key="1">
    <source>
        <dbReference type="ARBA" id="ARBA00001971"/>
    </source>
</evidence>
<dbReference type="Pfam" id="PF00067">
    <property type="entry name" value="p450"/>
    <property type="match status" value="1"/>
</dbReference>
<dbReference type="CDD" id="cd11058">
    <property type="entry name" value="CYP60B-like"/>
    <property type="match status" value="1"/>
</dbReference>
<keyword evidence="5 6" id="KW-0408">Iron</keyword>
<comment type="cofactor">
    <cofactor evidence="1 6">
        <name>heme</name>
        <dbReference type="ChEBI" id="CHEBI:30413"/>
    </cofactor>
</comment>
<dbReference type="GeneID" id="54358639"/>
<dbReference type="GO" id="GO:0020037">
    <property type="term" value="F:heme binding"/>
    <property type="evidence" value="ECO:0007669"/>
    <property type="project" value="InterPro"/>
</dbReference>
<keyword evidence="7" id="KW-0503">Monooxygenase</keyword>
<protein>
    <submittedName>
        <fullName evidence="10">Cytochrome P450</fullName>
    </submittedName>
</protein>
<dbReference type="Proteomes" id="UP000504637">
    <property type="component" value="Unplaced"/>
</dbReference>
<dbReference type="InterPro" id="IPR001128">
    <property type="entry name" value="Cyt_P450"/>
</dbReference>
<dbReference type="InterPro" id="IPR036396">
    <property type="entry name" value="Cyt_P450_sf"/>
</dbReference>
<evidence type="ECO:0000256" key="2">
    <source>
        <dbReference type="ARBA" id="ARBA00010617"/>
    </source>
</evidence>
<keyword evidence="7" id="KW-0560">Oxidoreductase</keyword>
<keyword evidence="8" id="KW-1133">Transmembrane helix</keyword>
<dbReference type="InterPro" id="IPR050121">
    <property type="entry name" value="Cytochrome_P450_monoxygenase"/>
</dbReference>
<reference evidence="10" key="2">
    <citation type="submission" date="2020-04" db="EMBL/GenBank/DDBJ databases">
        <authorList>
            <consortium name="NCBI Genome Project"/>
        </authorList>
    </citation>
    <scope>NUCLEOTIDE SEQUENCE</scope>
    <source>
        <strain evidence="10">CBS 342.82</strain>
    </source>
</reference>
<evidence type="ECO:0000256" key="5">
    <source>
        <dbReference type="ARBA" id="ARBA00023004"/>
    </source>
</evidence>
<dbReference type="PRINTS" id="PR00463">
    <property type="entry name" value="EP450I"/>
</dbReference>
<evidence type="ECO:0000256" key="3">
    <source>
        <dbReference type="ARBA" id="ARBA00022617"/>
    </source>
</evidence>
<evidence type="ECO:0000256" key="7">
    <source>
        <dbReference type="RuleBase" id="RU000461"/>
    </source>
</evidence>
<evidence type="ECO:0000313" key="9">
    <source>
        <dbReference type="Proteomes" id="UP000504637"/>
    </source>
</evidence>
<keyword evidence="3 6" id="KW-0349">Heme</keyword>
<evidence type="ECO:0000256" key="8">
    <source>
        <dbReference type="SAM" id="Phobius"/>
    </source>
</evidence>
<keyword evidence="8" id="KW-0472">Membrane</keyword>
<dbReference type="OrthoDB" id="1470350at2759"/>
<feature type="binding site" description="axial binding residue" evidence="6">
    <location>
        <position position="456"/>
    </location>
    <ligand>
        <name>heme</name>
        <dbReference type="ChEBI" id="CHEBI:30413"/>
    </ligand>
    <ligandPart>
        <name>Fe</name>
        <dbReference type="ChEBI" id="CHEBI:18248"/>
    </ligandPart>
</feature>
<dbReference type="PRINTS" id="PR00385">
    <property type="entry name" value="P450"/>
</dbReference>
<reference evidence="10" key="3">
    <citation type="submission" date="2025-08" db="UniProtKB">
        <authorList>
            <consortium name="RefSeq"/>
        </authorList>
    </citation>
    <scope>IDENTIFICATION</scope>
    <source>
        <strain evidence="10">CBS 342.82</strain>
    </source>
</reference>
<dbReference type="PANTHER" id="PTHR24305">
    <property type="entry name" value="CYTOCHROME P450"/>
    <property type="match status" value="1"/>
</dbReference>
<feature type="transmembrane region" description="Helical" evidence="8">
    <location>
        <begin position="20"/>
        <end position="39"/>
    </location>
</feature>
<name>A0A6J3MEG3_9PEZI</name>
<evidence type="ECO:0000313" key="10">
    <source>
        <dbReference type="RefSeq" id="XP_033463437.1"/>
    </source>
</evidence>
<evidence type="ECO:0000256" key="6">
    <source>
        <dbReference type="PIRSR" id="PIRSR602401-1"/>
    </source>
</evidence>
<reference evidence="10" key="1">
    <citation type="submission" date="2020-01" db="EMBL/GenBank/DDBJ databases">
        <authorList>
            <consortium name="DOE Joint Genome Institute"/>
            <person name="Haridas S."/>
            <person name="Albert R."/>
            <person name="Binder M."/>
            <person name="Bloem J."/>
            <person name="Labutti K."/>
            <person name="Salamov A."/>
            <person name="Andreopoulos B."/>
            <person name="Baker S.E."/>
            <person name="Barry K."/>
            <person name="Bills G."/>
            <person name="Bluhm B.H."/>
            <person name="Cannon C."/>
            <person name="Castanera R."/>
            <person name="Culley D.E."/>
            <person name="Daum C."/>
            <person name="Ezra D."/>
            <person name="Gonzalez J.B."/>
            <person name="Henrissat B."/>
            <person name="Kuo A."/>
            <person name="Liang C."/>
            <person name="Lipzen A."/>
            <person name="Lutzoni F."/>
            <person name="Magnuson J."/>
            <person name="Mondo S."/>
            <person name="Nolan M."/>
            <person name="Ohm R."/>
            <person name="Pangilinan J."/>
            <person name="Park H.-J."/>
            <person name="Ramirez L."/>
            <person name="Alfaro M."/>
            <person name="Sun H."/>
            <person name="Tritt A."/>
            <person name="Yoshinaga Y."/>
            <person name="Zwiers L.-H."/>
            <person name="Turgeon B.G."/>
            <person name="Goodwin S.B."/>
            <person name="Spatafora J.W."/>
            <person name="Crous P.W."/>
            <person name="Grigoriev I.V."/>
        </authorList>
    </citation>
    <scope>NUCLEOTIDE SEQUENCE</scope>
    <source>
        <strain evidence="10">CBS 342.82</strain>
    </source>
</reference>
<dbReference type="PANTHER" id="PTHR24305:SF210">
    <property type="entry name" value="CYTOCHROME P450 MONOOXYGENASE ASQL-RELATED"/>
    <property type="match status" value="1"/>
</dbReference>
<dbReference type="Gene3D" id="1.10.630.10">
    <property type="entry name" value="Cytochrome P450"/>
    <property type="match status" value="1"/>
</dbReference>
<dbReference type="PROSITE" id="PS00086">
    <property type="entry name" value="CYTOCHROME_P450"/>
    <property type="match status" value="1"/>
</dbReference>
<dbReference type="SUPFAM" id="SSF48264">
    <property type="entry name" value="Cytochrome P450"/>
    <property type="match status" value="1"/>
</dbReference>
<keyword evidence="4 6" id="KW-0479">Metal-binding</keyword>
<keyword evidence="8" id="KW-0812">Transmembrane</keyword>
<evidence type="ECO:0000256" key="4">
    <source>
        <dbReference type="ARBA" id="ARBA00022723"/>
    </source>
</evidence>
<dbReference type="GO" id="GO:0005506">
    <property type="term" value="F:iron ion binding"/>
    <property type="evidence" value="ECO:0007669"/>
    <property type="project" value="InterPro"/>
</dbReference>
<keyword evidence="9" id="KW-1185">Reference proteome</keyword>
<organism evidence="10">
    <name type="scientific">Dissoconium aciculare CBS 342.82</name>
    <dbReference type="NCBI Taxonomy" id="1314786"/>
    <lineage>
        <taxon>Eukaryota</taxon>
        <taxon>Fungi</taxon>
        <taxon>Dikarya</taxon>
        <taxon>Ascomycota</taxon>
        <taxon>Pezizomycotina</taxon>
        <taxon>Dothideomycetes</taxon>
        <taxon>Dothideomycetidae</taxon>
        <taxon>Mycosphaerellales</taxon>
        <taxon>Dissoconiaceae</taxon>
        <taxon>Dissoconium</taxon>
    </lineage>
</organism>
<gene>
    <name evidence="10" type="ORF">K489DRAFT_312149</name>
</gene>
<dbReference type="AlphaFoldDB" id="A0A6J3MEG3"/>